<dbReference type="Proteomes" id="UP000800038">
    <property type="component" value="Unassembled WGS sequence"/>
</dbReference>
<dbReference type="AlphaFoldDB" id="A0A6A5SMT8"/>
<keyword evidence="3" id="KW-1185">Reference proteome</keyword>
<evidence type="ECO:0000256" key="1">
    <source>
        <dbReference type="SAM" id="SignalP"/>
    </source>
</evidence>
<feature type="chain" id="PRO_5025497071" description="GPI anchored serine-threonine rich protein" evidence="1">
    <location>
        <begin position="21"/>
        <end position="164"/>
    </location>
</feature>
<evidence type="ECO:0000313" key="3">
    <source>
        <dbReference type="Proteomes" id="UP000800038"/>
    </source>
</evidence>
<evidence type="ECO:0000313" key="2">
    <source>
        <dbReference type="EMBL" id="KAF1940769.1"/>
    </source>
</evidence>
<reference evidence="2" key="1">
    <citation type="journal article" date="2020" name="Stud. Mycol.">
        <title>101 Dothideomycetes genomes: a test case for predicting lifestyles and emergence of pathogens.</title>
        <authorList>
            <person name="Haridas S."/>
            <person name="Albert R."/>
            <person name="Binder M."/>
            <person name="Bloem J."/>
            <person name="Labutti K."/>
            <person name="Salamov A."/>
            <person name="Andreopoulos B."/>
            <person name="Baker S."/>
            <person name="Barry K."/>
            <person name="Bills G."/>
            <person name="Bluhm B."/>
            <person name="Cannon C."/>
            <person name="Castanera R."/>
            <person name="Culley D."/>
            <person name="Daum C."/>
            <person name="Ezra D."/>
            <person name="Gonzalez J."/>
            <person name="Henrissat B."/>
            <person name="Kuo A."/>
            <person name="Liang C."/>
            <person name="Lipzen A."/>
            <person name="Lutzoni F."/>
            <person name="Magnuson J."/>
            <person name="Mondo S."/>
            <person name="Nolan M."/>
            <person name="Ohm R."/>
            <person name="Pangilinan J."/>
            <person name="Park H.-J."/>
            <person name="Ramirez L."/>
            <person name="Alfaro M."/>
            <person name="Sun H."/>
            <person name="Tritt A."/>
            <person name="Yoshinaga Y."/>
            <person name="Zwiers L.-H."/>
            <person name="Turgeon B."/>
            <person name="Goodwin S."/>
            <person name="Spatafora J."/>
            <person name="Crous P."/>
            <person name="Grigoriev I."/>
        </authorList>
    </citation>
    <scope>NUCLEOTIDE SEQUENCE</scope>
    <source>
        <strain evidence="2">CBS 161.51</strain>
    </source>
</reference>
<name>A0A6A5SMT8_9PLEO</name>
<dbReference type="OrthoDB" id="2507140at2759"/>
<sequence>MRFSTAIAIAFSASASFVAAQDKCEAQNIVDTCVSGYQSRIDTCNENPNDWICLCDVYRDVLVCYNNCPNSADKPPVQNTVTSYCQAAEPLRAAASSSAASVASVAATMSHAPSTTDAVASVTGSAAENAASATGSSFQASAAGGLGVPAGAAVVVFLGAAGLL</sequence>
<gene>
    <name evidence="2" type="ORF">EJ02DRAFT_220570</name>
</gene>
<organism evidence="2 3">
    <name type="scientific">Clathrospora elynae</name>
    <dbReference type="NCBI Taxonomy" id="706981"/>
    <lineage>
        <taxon>Eukaryota</taxon>
        <taxon>Fungi</taxon>
        <taxon>Dikarya</taxon>
        <taxon>Ascomycota</taxon>
        <taxon>Pezizomycotina</taxon>
        <taxon>Dothideomycetes</taxon>
        <taxon>Pleosporomycetidae</taxon>
        <taxon>Pleosporales</taxon>
        <taxon>Diademaceae</taxon>
        <taxon>Clathrospora</taxon>
    </lineage>
</organism>
<evidence type="ECO:0008006" key="4">
    <source>
        <dbReference type="Google" id="ProtNLM"/>
    </source>
</evidence>
<proteinExistence type="predicted"/>
<feature type="signal peptide" evidence="1">
    <location>
        <begin position="1"/>
        <end position="20"/>
    </location>
</feature>
<keyword evidence="1" id="KW-0732">Signal</keyword>
<accession>A0A6A5SMT8</accession>
<protein>
    <recommendedName>
        <fullName evidence="4">GPI anchored serine-threonine rich protein</fullName>
    </recommendedName>
</protein>
<dbReference type="EMBL" id="ML976057">
    <property type="protein sequence ID" value="KAF1940769.1"/>
    <property type="molecule type" value="Genomic_DNA"/>
</dbReference>